<dbReference type="CDD" id="cd07906">
    <property type="entry name" value="Adenylation_DNA_ligase_LigD_LigC"/>
    <property type="match status" value="1"/>
</dbReference>
<dbReference type="GO" id="GO:0006281">
    <property type="term" value="P:DNA repair"/>
    <property type="evidence" value="ECO:0007669"/>
    <property type="project" value="InterPro"/>
</dbReference>
<dbReference type="AlphaFoldDB" id="A0A927R711"/>
<evidence type="ECO:0000313" key="4">
    <source>
        <dbReference type="EMBL" id="MBE1487426.1"/>
    </source>
</evidence>
<comment type="caution">
    <text evidence="4">The sequence shown here is derived from an EMBL/GenBank/DDBJ whole genome shotgun (WGS) entry which is preliminary data.</text>
</comment>
<dbReference type="PANTHER" id="PTHR39465:SF1">
    <property type="entry name" value="DNA LIGASE D 3'-PHOSPHOESTERASE DOMAIN-CONTAINING PROTEIN"/>
    <property type="match status" value="1"/>
</dbReference>
<dbReference type="GO" id="GO:0003910">
    <property type="term" value="F:DNA ligase (ATP) activity"/>
    <property type="evidence" value="ECO:0007669"/>
    <property type="project" value="UniProtKB-EC"/>
</dbReference>
<dbReference type="EC" id="6.5.1.1" evidence="4"/>
<feature type="domain" description="ATP-dependent DNA ligase family profile" evidence="2">
    <location>
        <begin position="211"/>
        <end position="376"/>
    </location>
</feature>
<dbReference type="RefSeq" id="WP_192767270.1">
    <property type="nucleotide sequence ID" value="NZ_JADBEB010000001.1"/>
</dbReference>
<keyword evidence="4" id="KW-0436">Ligase</keyword>
<dbReference type="GO" id="GO:0005524">
    <property type="term" value="F:ATP binding"/>
    <property type="evidence" value="ECO:0007669"/>
    <property type="project" value="InterPro"/>
</dbReference>
<dbReference type="Pfam" id="PF13298">
    <property type="entry name" value="LigD_N"/>
    <property type="match status" value="1"/>
</dbReference>
<protein>
    <submittedName>
        <fullName evidence="4">Bifunctional non-homologous end joining protein LigD</fullName>
        <ecNumber evidence="4">6.5.1.1</ecNumber>
    </submittedName>
</protein>
<evidence type="ECO:0000259" key="3">
    <source>
        <dbReference type="Pfam" id="PF13298"/>
    </source>
</evidence>
<dbReference type="Pfam" id="PF01068">
    <property type="entry name" value="DNA_ligase_A_M"/>
    <property type="match status" value="1"/>
</dbReference>
<sequence length="380" mass="42307">MGDRLDAYRRRRDPARTPEPVPEPAPTAGESGDRFVIQQHHARALHWDLRLERDGVLASWAVPRGLPREPGHSHLAVHTEDHPLEYLDFHGEIPAGEYGGGRMTVFDRGRYACEKWRADEVLVDLRGERVSGRYVLFRTTRSRAPDRNRTRDGSRARDGSREPDRNRADADGTGRDWMIRRLDPAPPGWTPMPDLVRPMRAGTAPALPTDDAAWGYEMRWDGVRAIGYVSGGRLRLRSGTDDDLTSAYPQLRELAEELAPTEAVLDGELVTFDDAGRVRPAPGPDGGRGTGRDRTQYLIFDLLWLEGTASLDLPYAQRRELLDGLALSGAHWQTPPFFPGGGGYALAASREQGLAGVVAKRLDAGYLPGRRSRRWLAVDN</sequence>
<accession>A0A927R711</accession>
<reference evidence="4" key="1">
    <citation type="submission" date="2020-10" db="EMBL/GenBank/DDBJ databases">
        <title>Sequencing the genomes of 1000 actinobacteria strains.</title>
        <authorList>
            <person name="Klenk H.-P."/>
        </authorList>
    </citation>
    <scope>NUCLEOTIDE SEQUENCE</scope>
    <source>
        <strain evidence="4">DSM 46832</strain>
    </source>
</reference>
<dbReference type="Gene3D" id="3.30.470.30">
    <property type="entry name" value="DNA ligase/mRNA capping enzyme"/>
    <property type="match status" value="1"/>
</dbReference>
<evidence type="ECO:0000259" key="2">
    <source>
        <dbReference type="Pfam" id="PF01068"/>
    </source>
</evidence>
<dbReference type="EMBL" id="JADBEB010000001">
    <property type="protein sequence ID" value="MBE1487426.1"/>
    <property type="molecule type" value="Genomic_DNA"/>
</dbReference>
<evidence type="ECO:0000256" key="1">
    <source>
        <dbReference type="SAM" id="MobiDB-lite"/>
    </source>
</evidence>
<organism evidence="4 5">
    <name type="scientific">Plantactinospora soyae</name>
    <dbReference type="NCBI Taxonomy" id="1544732"/>
    <lineage>
        <taxon>Bacteria</taxon>
        <taxon>Bacillati</taxon>
        <taxon>Actinomycetota</taxon>
        <taxon>Actinomycetes</taxon>
        <taxon>Micromonosporales</taxon>
        <taxon>Micromonosporaceae</taxon>
        <taxon>Plantactinospora</taxon>
    </lineage>
</organism>
<gene>
    <name evidence="4" type="ORF">H4W31_003064</name>
</gene>
<dbReference type="Gene3D" id="3.30.1490.70">
    <property type="match status" value="1"/>
</dbReference>
<feature type="region of interest" description="Disordered" evidence="1">
    <location>
        <begin position="144"/>
        <end position="190"/>
    </location>
</feature>
<feature type="domain" description="DNA ligase D 3'-phosphoesterase" evidence="3">
    <location>
        <begin position="38"/>
        <end position="138"/>
    </location>
</feature>
<dbReference type="NCBIfam" id="TIGR02777">
    <property type="entry name" value="LigD_PE_dom"/>
    <property type="match status" value="1"/>
</dbReference>
<dbReference type="PANTHER" id="PTHR39465">
    <property type="entry name" value="DNA LIGASE D, 3'-PHOSPHOESTERASE DOMAIN"/>
    <property type="match status" value="1"/>
</dbReference>
<dbReference type="InterPro" id="IPR012310">
    <property type="entry name" value="DNA_ligase_ATP-dep_cent"/>
</dbReference>
<keyword evidence="5" id="KW-1185">Reference proteome</keyword>
<dbReference type="InterPro" id="IPR014144">
    <property type="entry name" value="LigD_PE_domain"/>
</dbReference>
<name>A0A927R711_9ACTN</name>
<dbReference type="SUPFAM" id="SSF56091">
    <property type="entry name" value="DNA ligase/mRNA capping enzyme, catalytic domain"/>
    <property type="match status" value="1"/>
</dbReference>
<feature type="region of interest" description="Disordered" evidence="1">
    <location>
        <begin position="1"/>
        <end position="31"/>
    </location>
</feature>
<proteinExistence type="predicted"/>
<evidence type="ECO:0000313" key="5">
    <source>
        <dbReference type="Proteomes" id="UP000649753"/>
    </source>
</evidence>
<dbReference type="Proteomes" id="UP000649753">
    <property type="component" value="Unassembled WGS sequence"/>
</dbReference>
<dbReference type="GO" id="GO:0006310">
    <property type="term" value="P:DNA recombination"/>
    <property type="evidence" value="ECO:0007669"/>
    <property type="project" value="InterPro"/>
</dbReference>
<feature type="compositionally biased region" description="Basic and acidic residues" evidence="1">
    <location>
        <begin position="144"/>
        <end position="183"/>
    </location>
</feature>